<proteinExistence type="predicted"/>
<evidence type="ECO:0000313" key="3">
    <source>
        <dbReference type="Proteomes" id="UP000285236"/>
    </source>
</evidence>
<protein>
    <submittedName>
        <fullName evidence="2">DUF262 domain-containing protein</fullName>
    </submittedName>
</protein>
<dbReference type="InterPro" id="IPR004919">
    <property type="entry name" value="GmrSD_N"/>
</dbReference>
<accession>A0AA92TRZ1</accession>
<dbReference type="Proteomes" id="UP000285236">
    <property type="component" value="Unassembled WGS sequence"/>
</dbReference>
<evidence type="ECO:0000259" key="1">
    <source>
        <dbReference type="Pfam" id="PF03235"/>
    </source>
</evidence>
<gene>
    <name evidence="2" type="ORF">DWW35_07120</name>
</gene>
<feature type="domain" description="GmrSD restriction endonucleases N-terminal" evidence="1">
    <location>
        <begin position="15"/>
        <end position="248"/>
    </location>
</feature>
<reference evidence="2 3" key="1">
    <citation type="submission" date="2018-08" db="EMBL/GenBank/DDBJ databases">
        <title>A genome reference for cultivated species of the human gut microbiota.</title>
        <authorList>
            <person name="Zou Y."/>
            <person name="Xue W."/>
            <person name="Luo G."/>
        </authorList>
    </citation>
    <scope>NUCLEOTIDE SEQUENCE [LARGE SCALE GENOMIC DNA]</scope>
    <source>
        <strain evidence="2 3">AF15-25</strain>
    </source>
</reference>
<sequence length="768" mass="91404">MNKVISFISGKEYSLADLFGGDTKIIIPDLQRDYCWGNYAVTDRKTSKTKELVSDFVKNIVELFEEKSDSSLTMGLIYGYEQPHNHIQICDGQQRLTTLFLILGYINIKCSGVYDDYIISKQERKDDYEPHLQYAIRESTLYFLSDLSRKVFIEGETEVTDIKLSNWYFAEYDNDASIQSMIAALQIIDNVFNSLEFNCFLELGKFVLNNLRVLYYDMENRSRGEETYVIINTTGEPLSPTENIKPILLGNSKLTKEQVQLYSDQWEDREEWFWNHRGTDTTSDNGMQVFFMWYWQIGLMQERAWVNEKPVPLNPRNLFISAPTKMKESTKEVKLSMENYEKFRSLDNIEKYFKALTRLVEKISSDVELQTILHSIYRRQNKDIALDNQENVWQWLRNADLDIVLPLIALLAEHPNTKQLTAFTRRIRRNYFDGLWAKDENNVATRRGQNKMDWRYLIQIINQVEDKDLLNIENEKITFSKIPLIDIPIWYDKNEQIKDKLRKEHHEVIDLWEDNEYLMGDLTPLWNDCNKEDIDFETLKERFLKIDKLCRMLNEDQVKKEEYQFSNWYRLYRVISGLVQIGHIQRTKWEYEGCYFSHKDETPWWLEKSQIMELISSDDQIEYMKNYIRHEVSEFIRAPHDHIELIKSWLTLKVLKADSCKEGVYLLNYYDDRAVSAYIDIQSNYIIPYELFNWGNILLGYSYSYTIYPARDSWNWQQVANLDSPLFDIPYIGYDNDEHHIENDDIKKAHDYINVLIDSFLNNNAIVK</sequence>
<dbReference type="PANTHER" id="PTHR35149:SF2">
    <property type="entry name" value="DUF262 DOMAIN-CONTAINING PROTEIN"/>
    <property type="match status" value="1"/>
</dbReference>
<comment type="caution">
    <text evidence="2">The sequence shown here is derived from an EMBL/GenBank/DDBJ whole genome shotgun (WGS) entry which is preliminary data.</text>
</comment>
<name>A0AA92TRZ1_9BACT</name>
<dbReference type="Pfam" id="PF03235">
    <property type="entry name" value="GmrSD_N"/>
    <property type="match status" value="1"/>
</dbReference>
<dbReference type="EMBL" id="QRYP01000015">
    <property type="protein sequence ID" value="RGU97227.1"/>
    <property type="molecule type" value="Genomic_DNA"/>
</dbReference>
<dbReference type="PANTHER" id="PTHR35149">
    <property type="entry name" value="SLL5132 PROTEIN"/>
    <property type="match status" value="1"/>
</dbReference>
<evidence type="ECO:0000313" key="2">
    <source>
        <dbReference type="EMBL" id="RGU97227.1"/>
    </source>
</evidence>
<dbReference type="AlphaFoldDB" id="A0AA92TRZ1"/>
<dbReference type="RefSeq" id="WP_118079923.1">
    <property type="nucleotide sequence ID" value="NZ_QRYP01000015.1"/>
</dbReference>
<organism evidence="2 3">
    <name type="scientific">Segatella copri</name>
    <dbReference type="NCBI Taxonomy" id="165179"/>
    <lineage>
        <taxon>Bacteria</taxon>
        <taxon>Pseudomonadati</taxon>
        <taxon>Bacteroidota</taxon>
        <taxon>Bacteroidia</taxon>
        <taxon>Bacteroidales</taxon>
        <taxon>Prevotellaceae</taxon>
        <taxon>Segatella</taxon>
    </lineage>
</organism>